<feature type="transmembrane region" description="Helical" evidence="1">
    <location>
        <begin position="23"/>
        <end position="40"/>
    </location>
</feature>
<name>A0A6C0LZL0_9ZZZZ</name>
<keyword evidence="1" id="KW-0472">Membrane</keyword>
<evidence type="ECO:0000256" key="1">
    <source>
        <dbReference type="SAM" id="Phobius"/>
    </source>
</evidence>
<keyword evidence="1" id="KW-1133">Transmembrane helix</keyword>
<accession>A0A6C0LZL0</accession>
<sequence length="42" mass="4873">MPLQIIQTQIQIQIQIQIQMNSIFQYVVVCLIAYLAKNVLNP</sequence>
<organism evidence="2">
    <name type="scientific">viral metagenome</name>
    <dbReference type="NCBI Taxonomy" id="1070528"/>
    <lineage>
        <taxon>unclassified sequences</taxon>
        <taxon>metagenomes</taxon>
        <taxon>organismal metagenomes</taxon>
    </lineage>
</organism>
<reference evidence="2" key="1">
    <citation type="journal article" date="2020" name="Nature">
        <title>Giant virus diversity and host interactions through global metagenomics.</title>
        <authorList>
            <person name="Schulz F."/>
            <person name="Roux S."/>
            <person name="Paez-Espino D."/>
            <person name="Jungbluth S."/>
            <person name="Walsh D.A."/>
            <person name="Denef V.J."/>
            <person name="McMahon K.D."/>
            <person name="Konstantinidis K.T."/>
            <person name="Eloe-Fadrosh E.A."/>
            <person name="Kyrpides N.C."/>
            <person name="Woyke T."/>
        </authorList>
    </citation>
    <scope>NUCLEOTIDE SEQUENCE</scope>
    <source>
        <strain evidence="2">GVMAG-S-1035124-57</strain>
    </source>
</reference>
<keyword evidence="1" id="KW-0812">Transmembrane</keyword>
<protein>
    <submittedName>
        <fullName evidence="2">Uncharacterized protein</fullName>
    </submittedName>
</protein>
<evidence type="ECO:0000313" key="2">
    <source>
        <dbReference type="EMBL" id="QHU36117.1"/>
    </source>
</evidence>
<proteinExistence type="predicted"/>
<dbReference type="AlphaFoldDB" id="A0A6C0LZL0"/>
<dbReference type="EMBL" id="MN740632">
    <property type="protein sequence ID" value="QHU36117.1"/>
    <property type="molecule type" value="Genomic_DNA"/>
</dbReference>